<feature type="compositionally biased region" description="Basic residues" evidence="1">
    <location>
        <begin position="314"/>
        <end position="326"/>
    </location>
</feature>
<dbReference type="OrthoDB" id="1617351at2759"/>
<dbReference type="InterPro" id="IPR036397">
    <property type="entry name" value="RNaseH_sf"/>
</dbReference>
<dbReference type="Gene3D" id="3.30.420.10">
    <property type="entry name" value="Ribonuclease H-like superfamily/Ribonuclease H"/>
    <property type="match status" value="1"/>
</dbReference>
<dbReference type="Proteomes" id="UP000188268">
    <property type="component" value="Unassembled WGS sequence"/>
</dbReference>
<dbReference type="PANTHER" id="PTHR11439:SF470">
    <property type="entry name" value="CYSTEINE-RICH RLK (RECEPTOR-LIKE PROTEIN KINASE) 8"/>
    <property type="match status" value="1"/>
</dbReference>
<dbReference type="InterPro" id="IPR012337">
    <property type="entry name" value="RNaseH-like_sf"/>
</dbReference>
<dbReference type="GO" id="GO:0015074">
    <property type="term" value="P:DNA integration"/>
    <property type="evidence" value="ECO:0007669"/>
    <property type="project" value="InterPro"/>
</dbReference>
<dbReference type="PROSITE" id="PS50994">
    <property type="entry name" value="INTEGRASE"/>
    <property type="match status" value="1"/>
</dbReference>
<dbReference type="InterPro" id="IPR029472">
    <property type="entry name" value="Copia-like_N"/>
</dbReference>
<dbReference type="SUPFAM" id="SSF56672">
    <property type="entry name" value="DNA/RNA polymerases"/>
    <property type="match status" value="1"/>
</dbReference>
<dbReference type="SUPFAM" id="SSF53098">
    <property type="entry name" value="Ribonuclease H-like"/>
    <property type="match status" value="1"/>
</dbReference>
<proteinExistence type="predicted"/>
<feature type="compositionally biased region" description="Low complexity" evidence="1">
    <location>
        <begin position="328"/>
        <end position="340"/>
    </location>
</feature>
<feature type="compositionally biased region" description="Polar residues" evidence="1">
    <location>
        <begin position="341"/>
        <end position="350"/>
    </location>
</feature>
<dbReference type="EMBL" id="AWWV01008511">
    <property type="protein sequence ID" value="OMO90088.1"/>
    <property type="molecule type" value="Genomic_DNA"/>
</dbReference>
<dbReference type="Gramene" id="OMO90088">
    <property type="protein sequence ID" value="OMO90088"/>
    <property type="gene ID" value="CCACVL1_07516"/>
</dbReference>
<dbReference type="InterPro" id="IPR013103">
    <property type="entry name" value="RVT_2"/>
</dbReference>
<comment type="caution">
    <text evidence="3">The sequence shown here is derived from an EMBL/GenBank/DDBJ whole genome shotgun (WGS) entry which is preliminary data.</text>
</comment>
<reference evidence="3 4" key="1">
    <citation type="submission" date="2013-09" db="EMBL/GenBank/DDBJ databases">
        <title>Corchorus capsularis genome sequencing.</title>
        <authorList>
            <person name="Alam M."/>
            <person name="Haque M.S."/>
            <person name="Islam M.S."/>
            <person name="Emdad E.M."/>
            <person name="Islam M.M."/>
            <person name="Ahmed B."/>
            <person name="Halim A."/>
            <person name="Hossen Q.M.M."/>
            <person name="Hossain M.Z."/>
            <person name="Ahmed R."/>
            <person name="Khan M.M."/>
            <person name="Islam R."/>
            <person name="Rashid M.M."/>
            <person name="Khan S.A."/>
            <person name="Rahman M.S."/>
            <person name="Alam M."/>
        </authorList>
    </citation>
    <scope>NUCLEOTIDE SEQUENCE [LARGE SCALE GENOMIC DNA]</scope>
    <source>
        <strain evidence="4">cv. CVL-1</strain>
        <tissue evidence="3">Whole seedling</tissue>
    </source>
</reference>
<dbReference type="PANTHER" id="PTHR11439">
    <property type="entry name" value="GAG-POL-RELATED RETROTRANSPOSON"/>
    <property type="match status" value="1"/>
</dbReference>
<sequence length="1161" mass="129729">MTDDTKSHPEASMSALSAALSALSTSTTQTLHPMNDITSPYYLSNADCSTTSLITVVLTGTNYSIWRRTMTNALKGRNKLAFVDGSLEKPTTGSKEDFAREKCNSMVITWLNNSIAQELHSSVAFYETAYDIWRDLHERFAGSNHTRLFELKDMIYQTKQENMTVSEYYTKMKALWDEVNVVSKVLNCSCGGLKELQAEKEQERLHQFLFGINMDKFKTVRSQILGMDPVPSMNRAYAMLITEEKQLSIGSNRVPIEVSAFTVKPSSQSSQQAKAAEGAESDKPICGHCGIPGHPKEKCYQLIGYPTDWGTRGNRGRGRGRGRGGRRQQGATNTAATGGASNFTQQSVGSAENKVPGLSQEQVEQLLSLLGPEKKLSASANFVGNVSVLNNSSYWIFDSGASDHLVSTNACLMNLQSLSSKDLTTKTLIGVGEERDVQNQHHTTIKGLRSDNAQEIVQGPMKAFLEEKGIFHETSCIDTPQQNGVLERKHRHLLEVARALRFEANLPIRFWGECVLTAAYLINITPTPKLNGKTPYEALLKKSPKYDHLRVFGCLCYVHDINRSGDKFSPRAHRCIFIGYPLGKKAYQVYDLESHKIMVSRDVIFYENIFPFSMSAKESHPLPSHVSKNPVFLEDDHPFVTVDQNVGDKTQTNPPSSTQVSSSEPLNMPISSGMSSGEGGLPSARPVRVRRAPPYLQDYEIKFKVDGIIERYKARLVAKGYTQVEGIDYNETFVPVAKLTTVRCLLAIASAKNWVLSQMDVNNAFLHGDLHEEVYMIPPPGFTNPSDDRVCRLRKSLYGLKQASRQWFAKLTSALLQYGFHQSRADHSLFTLTVESSILVVLVYVDDLIIASNDPSLSDRFKHYLQTCFHDKDLGTLKYFLGLQVARSPTGIYLTQRKYALDILSDSGMIGSRPVSFPMAQQQQLALDNSPLLDDPSAYRRLVGRLIYLTITRPEITYSVNLLSQFMQEPRKTHMDAALRILRYIKSFPGQGLFFPADNDFLLSAFCDADWGGCSASRRSTSGFFIMLGKAPIVWKTKKQNTVARSSAEAEYRSMALTCTELLWLRALLKDLSVQHCSPMSLFCDNQAALYIANNPVFRERTKHVEVDCYFVRDHVLAGDIHTHYVASKDQVADLFTKALGNDAFHSLLRKLGIIDLHAPT</sequence>
<feature type="compositionally biased region" description="Polar residues" evidence="1">
    <location>
        <begin position="644"/>
        <end position="675"/>
    </location>
</feature>
<organism evidence="3 4">
    <name type="scientific">Corchorus capsularis</name>
    <name type="common">Jute</name>
    <dbReference type="NCBI Taxonomy" id="210143"/>
    <lineage>
        <taxon>Eukaryota</taxon>
        <taxon>Viridiplantae</taxon>
        <taxon>Streptophyta</taxon>
        <taxon>Embryophyta</taxon>
        <taxon>Tracheophyta</taxon>
        <taxon>Spermatophyta</taxon>
        <taxon>Magnoliopsida</taxon>
        <taxon>eudicotyledons</taxon>
        <taxon>Gunneridae</taxon>
        <taxon>Pentapetalae</taxon>
        <taxon>rosids</taxon>
        <taxon>malvids</taxon>
        <taxon>Malvales</taxon>
        <taxon>Malvaceae</taxon>
        <taxon>Grewioideae</taxon>
        <taxon>Apeibeae</taxon>
        <taxon>Corchorus</taxon>
    </lineage>
</organism>
<dbReference type="Pfam" id="PF07727">
    <property type="entry name" value="RVT_2"/>
    <property type="match status" value="1"/>
</dbReference>
<dbReference type="InterPro" id="IPR001584">
    <property type="entry name" value="Integrase_cat-core"/>
</dbReference>
<dbReference type="GO" id="GO:0003676">
    <property type="term" value="F:nucleic acid binding"/>
    <property type="evidence" value="ECO:0007669"/>
    <property type="project" value="InterPro"/>
</dbReference>
<evidence type="ECO:0000313" key="4">
    <source>
        <dbReference type="Proteomes" id="UP000188268"/>
    </source>
</evidence>
<keyword evidence="4" id="KW-1185">Reference proteome</keyword>
<evidence type="ECO:0000313" key="3">
    <source>
        <dbReference type="EMBL" id="OMO90088.1"/>
    </source>
</evidence>
<evidence type="ECO:0000259" key="2">
    <source>
        <dbReference type="PROSITE" id="PS50994"/>
    </source>
</evidence>
<evidence type="ECO:0000256" key="1">
    <source>
        <dbReference type="SAM" id="MobiDB-lite"/>
    </source>
</evidence>
<dbReference type="STRING" id="210143.A0A1R3J5I2"/>
<dbReference type="AlphaFoldDB" id="A0A1R3J5I2"/>
<dbReference type="OMA" id="HTHYVAS"/>
<dbReference type="Pfam" id="PF25597">
    <property type="entry name" value="SH3_retrovirus"/>
    <property type="match status" value="1"/>
</dbReference>
<gene>
    <name evidence="3" type="ORF">CCACVL1_07516</name>
</gene>
<protein>
    <submittedName>
        <fullName evidence="3">Integrase, catalytic core</fullName>
    </submittedName>
</protein>
<dbReference type="InterPro" id="IPR043502">
    <property type="entry name" value="DNA/RNA_pol_sf"/>
</dbReference>
<dbReference type="CDD" id="cd09272">
    <property type="entry name" value="RNase_HI_RT_Ty1"/>
    <property type="match status" value="1"/>
</dbReference>
<name>A0A1R3J5I2_COCAP</name>
<feature type="domain" description="Integrase catalytic" evidence="2">
    <location>
        <begin position="448"/>
        <end position="543"/>
    </location>
</feature>
<feature type="region of interest" description="Disordered" evidence="1">
    <location>
        <begin position="310"/>
        <end position="357"/>
    </location>
</feature>
<feature type="region of interest" description="Disordered" evidence="1">
    <location>
        <begin position="644"/>
        <end position="686"/>
    </location>
</feature>
<dbReference type="Pfam" id="PF14244">
    <property type="entry name" value="Retrotran_gag_3"/>
    <property type="match status" value="1"/>
</dbReference>
<accession>A0A1R3J5I2</accession>
<dbReference type="InterPro" id="IPR057670">
    <property type="entry name" value="SH3_retrovirus"/>
</dbReference>